<dbReference type="PANTHER" id="PTHR46539:SF23">
    <property type="entry name" value="RING-TYPE DOMAIN-CONTAINING PROTEIN"/>
    <property type="match status" value="1"/>
</dbReference>
<feature type="transmembrane region" description="Helical" evidence="9">
    <location>
        <begin position="234"/>
        <end position="257"/>
    </location>
</feature>
<keyword evidence="6 9" id="KW-1133">Transmembrane helix</keyword>
<dbReference type="InterPro" id="IPR001841">
    <property type="entry name" value="Znf_RING"/>
</dbReference>
<dbReference type="WBParaSite" id="TMUE_2000009874.1">
    <property type="protein sequence ID" value="TMUE_2000009874.1"/>
    <property type="gene ID" value="WBGene00288727"/>
</dbReference>
<evidence type="ECO:0000256" key="4">
    <source>
        <dbReference type="ARBA" id="ARBA00022771"/>
    </source>
</evidence>
<dbReference type="GO" id="GO:0008270">
    <property type="term" value="F:zinc ion binding"/>
    <property type="evidence" value="ECO:0007669"/>
    <property type="project" value="UniProtKB-KW"/>
</dbReference>
<feature type="signal peptide" evidence="10">
    <location>
        <begin position="1"/>
        <end position="19"/>
    </location>
</feature>
<keyword evidence="3" id="KW-0479">Metal-binding</keyword>
<reference evidence="13" key="1">
    <citation type="submission" date="2019-12" db="UniProtKB">
        <authorList>
            <consortium name="WormBaseParasite"/>
        </authorList>
    </citation>
    <scope>IDENTIFICATION</scope>
</reference>
<evidence type="ECO:0000313" key="12">
    <source>
        <dbReference type="Proteomes" id="UP000046395"/>
    </source>
</evidence>
<keyword evidence="4 8" id="KW-0863">Zinc-finger</keyword>
<keyword evidence="12" id="KW-1185">Reference proteome</keyword>
<evidence type="ECO:0000256" key="1">
    <source>
        <dbReference type="ARBA" id="ARBA00004370"/>
    </source>
</evidence>
<evidence type="ECO:0000313" key="13">
    <source>
        <dbReference type="WBParaSite" id="TMUE_2000009874.1"/>
    </source>
</evidence>
<feature type="chain" id="PRO_5024433122" evidence="10">
    <location>
        <begin position="20"/>
        <end position="597"/>
    </location>
</feature>
<organism evidence="12 13">
    <name type="scientific">Trichuris muris</name>
    <name type="common">Mouse whipworm</name>
    <dbReference type="NCBI Taxonomy" id="70415"/>
    <lineage>
        <taxon>Eukaryota</taxon>
        <taxon>Metazoa</taxon>
        <taxon>Ecdysozoa</taxon>
        <taxon>Nematoda</taxon>
        <taxon>Enoplea</taxon>
        <taxon>Dorylaimia</taxon>
        <taxon>Trichinellida</taxon>
        <taxon>Trichuridae</taxon>
        <taxon>Trichuris</taxon>
    </lineage>
</organism>
<evidence type="ECO:0000259" key="11">
    <source>
        <dbReference type="PROSITE" id="PS50089"/>
    </source>
</evidence>
<proteinExistence type="predicted"/>
<evidence type="ECO:0000256" key="10">
    <source>
        <dbReference type="SAM" id="SignalP"/>
    </source>
</evidence>
<protein>
    <submittedName>
        <fullName evidence="13">RING-type domain-containing protein</fullName>
    </submittedName>
</protein>
<dbReference type="InterPro" id="IPR013083">
    <property type="entry name" value="Znf_RING/FYVE/PHD"/>
</dbReference>
<evidence type="ECO:0000256" key="8">
    <source>
        <dbReference type="PROSITE-ProRule" id="PRU00175"/>
    </source>
</evidence>
<sequence>MDSSGSPLFLLLLLWPTFGMEVLLEEDVLVCNGSTTAGAVRTYHLEGYLFPNDLVRSMANSIKFDFVPAAILWNSQASSFCDVMELSSLKTAGEGPLSPASIQPVAYASGHMLLTYLPFETSSAVEREPLDCFTEELWIRHVRSVGQLGLLVIYPKEGNQRVNVTSLFLTFKGNRFPFLFVPFMRWTTEVTDTARTLQNLFADFSNVSCTLAAKAAGDGKALDSLLNSFSRTSVLFVSVSFIILMVISLAWLIFYYVQRFRYAHAKDRLAHRLFNAARKTLSKLPVKTMHSSNGEPMGDCPVCIEPFHNGDVVRTLLCNHAFHKTCVDPWLLQHRTCPLCKLDILKAIGYTFKVSEESVRDDVGSAIGRPIEMAMNGFRHSLQTGSDLHDSFFPSPIPSPLPPVQQVLRPQDTPCYTIIPMTVHNSLSRRAKREEKGGVDNGGEVEGRSNVQITVSNFDSPSSGDLQNVNEGVQTCRELAEPKRSSAVSTYFQISVTPIGIGRGKEEKPLCACKDVKAGSSNKQCRLISLFLMTIVDKRTKCKAPPPCNFRNAAVPAHCSFGQALPKSSWPTDVRRNVGILPTLGLTSSRCELLDEG</sequence>
<feature type="domain" description="RING-type" evidence="11">
    <location>
        <begin position="300"/>
        <end position="341"/>
    </location>
</feature>
<dbReference type="SMART" id="SM00184">
    <property type="entry name" value="RING"/>
    <property type="match status" value="1"/>
</dbReference>
<keyword evidence="7 9" id="KW-0472">Membrane</keyword>
<accession>A0A5S6QRU3</accession>
<comment type="subcellular location">
    <subcellularLocation>
        <location evidence="1">Membrane</location>
    </subcellularLocation>
</comment>
<dbReference type="GO" id="GO:0016020">
    <property type="term" value="C:membrane"/>
    <property type="evidence" value="ECO:0007669"/>
    <property type="project" value="UniProtKB-SubCell"/>
</dbReference>
<dbReference type="PANTHER" id="PTHR46539">
    <property type="entry name" value="E3 UBIQUITIN-PROTEIN LIGASE ATL42"/>
    <property type="match status" value="1"/>
</dbReference>
<evidence type="ECO:0000256" key="5">
    <source>
        <dbReference type="ARBA" id="ARBA00022833"/>
    </source>
</evidence>
<keyword evidence="10" id="KW-0732">Signal</keyword>
<dbReference type="SUPFAM" id="SSF57850">
    <property type="entry name" value="RING/U-box"/>
    <property type="match status" value="1"/>
</dbReference>
<dbReference type="Proteomes" id="UP000046395">
    <property type="component" value="Unassembled WGS sequence"/>
</dbReference>
<evidence type="ECO:0000256" key="2">
    <source>
        <dbReference type="ARBA" id="ARBA00022692"/>
    </source>
</evidence>
<evidence type="ECO:0000256" key="3">
    <source>
        <dbReference type="ARBA" id="ARBA00022723"/>
    </source>
</evidence>
<dbReference type="Pfam" id="PF13639">
    <property type="entry name" value="zf-RING_2"/>
    <property type="match status" value="1"/>
</dbReference>
<keyword evidence="5" id="KW-0862">Zinc</keyword>
<dbReference type="PROSITE" id="PS50089">
    <property type="entry name" value="ZF_RING_2"/>
    <property type="match status" value="1"/>
</dbReference>
<evidence type="ECO:0000256" key="9">
    <source>
        <dbReference type="SAM" id="Phobius"/>
    </source>
</evidence>
<dbReference type="Gene3D" id="3.30.40.10">
    <property type="entry name" value="Zinc/RING finger domain, C3HC4 (zinc finger)"/>
    <property type="match status" value="1"/>
</dbReference>
<name>A0A5S6QRU3_TRIMR</name>
<dbReference type="AlphaFoldDB" id="A0A5S6QRU3"/>
<dbReference type="STRING" id="70415.A0A5S6QRU3"/>
<evidence type="ECO:0000256" key="6">
    <source>
        <dbReference type="ARBA" id="ARBA00022989"/>
    </source>
</evidence>
<keyword evidence="2 9" id="KW-0812">Transmembrane</keyword>
<evidence type="ECO:0000256" key="7">
    <source>
        <dbReference type="ARBA" id="ARBA00023136"/>
    </source>
</evidence>
<dbReference type="FunFam" id="3.30.40.10:FF:000009">
    <property type="entry name" value="E3 ubiquitin-protein ligase RNF130"/>
    <property type="match status" value="1"/>
</dbReference>